<dbReference type="EMBL" id="KE747841">
    <property type="protein sequence ID" value="RMZ73735.1"/>
    <property type="molecule type" value="Genomic_DNA"/>
</dbReference>
<feature type="region of interest" description="Disordered" evidence="1">
    <location>
        <begin position="1"/>
        <end position="26"/>
    </location>
</feature>
<proteinExistence type="predicted"/>
<dbReference type="AlphaFoldDB" id="A0A3M7MGU0"/>
<feature type="compositionally biased region" description="Basic and acidic residues" evidence="1">
    <location>
        <begin position="17"/>
        <end position="26"/>
    </location>
</feature>
<reference evidence="2 3" key="1">
    <citation type="journal article" date="2014" name="PLoS ONE">
        <title>De novo Genome Assembly of the Fungal Plant Pathogen Pyrenophora semeniperda.</title>
        <authorList>
            <person name="Soliai M.M."/>
            <person name="Meyer S.E."/>
            <person name="Udall J.A."/>
            <person name="Elzinga D.E."/>
            <person name="Hermansen R.A."/>
            <person name="Bodily P.M."/>
            <person name="Hart A.A."/>
            <person name="Coleman C.E."/>
        </authorList>
    </citation>
    <scope>NUCLEOTIDE SEQUENCE [LARGE SCALE GENOMIC DNA]</scope>
    <source>
        <strain evidence="2 3">CCB06</strain>
        <tissue evidence="2">Mycelium</tissue>
    </source>
</reference>
<feature type="region of interest" description="Disordered" evidence="1">
    <location>
        <begin position="39"/>
        <end position="112"/>
    </location>
</feature>
<evidence type="ECO:0000313" key="2">
    <source>
        <dbReference type="EMBL" id="RMZ73735.1"/>
    </source>
</evidence>
<evidence type="ECO:0000313" key="3">
    <source>
        <dbReference type="Proteomes" id="UP000265663"/>
    </source>
</evidence>
<name>A0A3M7MGU0_9PLEO</name>
<organism evidence="2 3">
    <name type="scientific">Pyrenophora seminiperda CCB06</name>
    <dbReference type="NCBI Taxonomy" id="1302712"/>
    <lineage>
        <taxon>Eukaryota</taxon>
        <taxon>Fungi</taxon>
        <taxon>Dikarya</taxon>
        <taxon>Ascomycota</taxon>
        <taxon>Pezizomycotina</taxon>
        <taxon>Dothideomycetes</taxon>
        <taxon>Pleosporomycetidae</taxon>
        <taxon>Pleosporales</taxon>
        <taxon>Pleosporineae</taxon>
        <taxon>Pleosporaceae</taxon>
        <taxon>Pyrenophora</taxon>
    </lineage>
</organism>
<dbReference type="Proteomes" id="UP000265663">
    <property type="component" value="Unassembled WGS sequence"/>
</dbReference>
<gene>
    <name evidence="2" type="ORF">GMOD_00009503</name>
</gene>
<sequence length="112" mass="12591">MLYKKQQADAAKLARQHAAEERREAKKVRAAELAADRALRKLQRDTATAQKSHDTLNRPKRKASHKVGQNPTKRRRVVAARSRDDAAPAPPSPPRKTTRTRSIQLPRDILGS</sequence>
<protein>
    <submittedName>
        <fullName evidence="2">Pogo transposable</fullName>
    </submittedName>
</protein>
<evidence type="ECO:0000256" key="1">
    <source>
        <dbReference type="SAM" id="MobiDB-lite"/>
    </source>
</evidence>
<accession>A0A3M7MGU0</accession>
<keyword evidence="3" id="KW-1185">Reference proteome</keyword>